<comment type="caution">
    <text evidence="1">The sequence shown here is derived from an EMBL/GenBank/DDBJ whole genome shotgun (WGS) entry which is preliminary data.</text>
</comment>
<dbReference type="GO" id="GO:0030170">
    <property type="term" value="F:pyridoxal phosphate binding"/>
    <property type="evidence" value="ECO:0007669"/>
    <property type="project" value="TreeGrafter"/>
</dbReference>
<reference evidence="1" key="1">
    <citation type="journal article" date="2014" name="Front. Microbiol.">
        <title>High frequency of phylogenetically diverse reductive dehalogenase-homologous genes in deep subseafloor sedimentary metagenomes.</title>
        <authorList>
            <person name="Kawai M."/>
            <person name="Futagami T."/>
            <person name="Toyoda A."/>
            <person name="Takaki Y."/>
            <person name="Nishi S."/>
            <person name="Hori S."/>
            <person name="Arai W."/>
            <person name="Tsubouchi T."/>
            <person name="Morono Y."/>
            <person name="Uchiyama I."/>
            <person name="Ito T."/>
            <person name="Fujiyama A."/>
            <person name="Inagaki F."/>
            <person name="Takami H."/>
        </authorList>
    </citation>
    <scope>NUCLEOTIDE SEQUENCE</scope>
    <source>
        <strain evidence="1">Expedition CK06-06</strain>
    </source>
</reference>
<dbReference type="EMBL" id="BARW01018519">
    <property type="protein sequence ID" value="GAI99888.1"/>
    <property type="molecule type" value="Genomic_DNA"/>
</dbReference>
<dbReference type="InterPro" id="IPR015424">
    <property type="entry name" value="PyrdxlP-dep_Trfase"/>
</dbReference>
<accession>X1T3T2</accession>
<gene>
    <name evidence="1" type="ORF">S12H4_31693</name>
</gene>
<dbReference type="CDD" id="cd00616">
    <property type="entry name" value="AHBA_syn"/>
    <property type="match status" value="1"/>
</dbReference>
<feature type="non-terminal residue" evidence="1">
    <location>
        <position position="1"/>
    </location>
</feature>
<evidence type="ECO:0008006" key="2">
    <source>
        <dbReference type="Google" id="ProtNLM"/>
    </source>
</evidence>
<dbReference type="GO" id="GO:0000271">
    <property type="term" value="P:polysaccharide biosynthetic process"/>
    <property type="evidence" value="ECO:0007669"/>
    <property type="project" value="TreeGrafter"/>
</dbReference>
<feature type="non-terminal residue" evidence="1">
    <location>
        <position position="277"/>
    </location>
</feature>
<evidence type="ECO:0000313" key="1">
    <source>
        <dbReference type="EMBL" id="GAI99888.1"/>
    </source>
</evidence>
<dbReference type="Gene3D" id="3.40.640.10">
    <property type="entry name" value="Type I PLP-dependent aspartate aminotransferase-like (Major domain)"/>
    <property type="match status" value="1"/>
</dbReference>
<dbReference type="PANTHER" id="PTHR30244">
    <property type="entry name" value="TRANSAMINASE"/>
    <property type="match status" value="1"/>
</dbReference>
<dbReference type="Pfam" id="PF01041">
    <property type="entry name" value="DegT_DnrJ_EryC1"/>
    <property type="match status" value="1"/>
</dbReference>
<dbReference type="AlphaFoldDB" id="X1T3T2"/>
<dbReference type="PANTHER" id="PTHR30244:SF34">
    <property type="entry name" value="DTDP-4-AMINO-4,6-DIDEOXYGALACTOSE TRANSAMINASE"/>
    <property type="match status" value="1"/>
</dbReference>
<proteinExistence type="predicted"/>
<dbReference type="GO" id="GO:0008483">
    <property type="term" value="F:transaminase activity"/>
    <property type="evidence" value="ECO:0007669"/>
    <property type="project" value="TreeGrafter"/>
</dbReference>
<sequence length="277" mass="29554">AQTQGQYLRQFEADFKEHTGAGHAFAVDNCTNALRLSAILCDLGPGDEVIIVAYTFCATAIPFGHTGAKIVWADIEPDTWAVDPNDVERKITDRTKAIVVVHLLGMPCNMPAIVAIAKKHGLRVVEDCAQAPGAQIDGKHVGTFGDFGCFSLHAAKQITTLGEGGVLTVQSDSDAALVPGIRHNGCRAFPEGRARYWDPAMSNVDIDIEGVWPNNFCLGEAQCALGSVLLKSLDSINDTLIEQANKIKAAMADTPEISFARIPEGITMSSTPSCCTL</sequence>
<dbReference type="SUPFAM" id="SSF53383">
    <property type="entry name" value="PLP-dependent transferases"/>
    <property type="match status" value="1"/>
</dbReference>
<organism evidence="1">
    <name type="scientific">marine sediment metagenome</name>
    <dbReference type="NCBI Taxonomy" id="412755"/>
    <lineage>
        <taxon>unclassified sequences</taxon>
        <taxon>metagenomes</taxon>
        <taxon>ecological metagenomes</taxon>
    </lineage>
</organism>
<dbReference type="InterPro" id="IPR015421">
    <property type="entry name" value="PyrdxlP-dep_Trfase_major"/>
</dbReference>
<dbReference type="InterPro" id="IPR000653">
    <property type="entry name" value="DegT/StrS_aminotransferase"/>
</dbReference>
<protein>
    <recommendedName>
        <fullName evidence="2">Aminotransferase class V domain-containing protein</fullName>
    </recommendedName>
</protein>
<name>X1T3T2_9ZZZZ</name>